<keyword evidence="2" id="KW-0472">Membrane</keyword>
<dbReference type="RefSeq" id="WP_181268369.1">
    <property type="nucleotide sequence ID" value="NZ_BAAAGB010000001.1"/>
</dbReference>
<feature type="transmembrane region" description="Helical" evidence="2">
    <location>
        <begin position="154"/>
        <end position="173"/>
    </location>
</feature>
<dbReference type="GO" id="GO:0006508">
    <property type="term" value="P:proteolysis"/>
    <property type="evidence" value="ECO:0007669"/>
    <property type="project" value="UniProtKB-KW"/>
</dbReference>
<dbReference type="Proteomes" id="UP000589292">
    <property type="component" value="Unassembled WGS sequence"/>
</dbReference>
<keyword evidence="4" id="KW-0482">Metalloprotease</keyword>
<feature type="domain" description="CAAX prenyl protease 2/Lysostaphin resistance protein A-like" evidence="3">
    <location>
        <begin position="122"/>
        <end position="215"/>
    </location>
</feature>
<protein>
    <submittedName>
        <fullName evidence="4">CPBP family intramembrane metalloprotease</fullName>
    </submittedName>
</protein>
<feature type="transmembrane region" description="Helical" evidence="2">
    <location>
        <begin position="46"/>
        <end position="68"/>
    </location>
</feature>
<name>A0A7V8RGF2_9SPHN</name>
<evidence type="ECO:0000256" key="2">
    <source>
        <dbReference type="SAM" id="Phobius"/>
    </source>
</evidence>
<keyword evidence="2" id="KW-1133">Transmembrane helix</keyword>
<evidence type="ECO:0000313" key="4">
    <source>
        <dbReference type="EMBL" id="MBA1375978.1"/>
    </source>
</evidence>
<dbReference type="InterPro" id="IPR003675">
    <property type="entry name" value="Rce1/LyrA-like_dom"/>
</dbReference>
<evidence type="ECO:0000259" key="3">
    <source>
        <dbReference type="Pfam" id="PF02517"/>
    </source>
</evidence>
<keyword evidence="4" id="KW-0645">Protease</keyword>
<sequence>MNDNDAKVPVWLRILQFPPIRLFLLGYPLFYCLGYSNAFMEQNKGNILPMIVAAMGMVALAMWVYVGFARFVERRSPSDLALAPGIRELGIGMLVGSGLHTAGVLVLLAMGIMRIEGTNPVSVMLPAISMAISSGFLEELLFRGALFRIVEEWLGSWISVVVSSVVFGAVHLMNPTATLTGAIFISIEAGLLLAAAYMLTRRLWLGIGFHISWNYTQSAVFGGIVSGGVAEPGLFKTVTEGPELLTGGNFGLEASLVPCILATTAGIILVVKAVRRGHVAQPFWSRARPEIDPSTGQAAIGQPSALPPRP</sequence>
<comment type="caution">
    <text evidence="4">The sequence shown here is derived from an EMBL/GenBank/DDBJ whole genome shotgun (WGS) entry which is preliminary data.</text>
</comment>
<feature type="transmembrane region" description="Helical" evidence="2">
    <location>
        <begin position="89"/>
        <end position="115"/>
    </location>
</feature>
<organism evidence="4 5">
    <name type="scientific">Sphingomonas ursincola</name>
    <dbReference type="NCBI Taxonomy" id="56361"/>
    <lineage>
        <taxon>Bacteria</taxon>
        <taxon>Pseudomonadati</taxon>
        <taxon>Pseudomonadota</taxon>
        <taxon>Alphaproteobacteria</taxon>
        <taxon>Sphingomonadales</taxon>
        <taxon>Sphingomonadaceae</taxon>
        <taxon>Sphingomonas</taxon>
    </lineage>
</organism>
<feature type="transmembrane region" description="Helical" evidence="2">
    <location>
        <begin position="250"/>
        <end position="271"/>
    </location>
</feature>
<keyword evidence="5" id="KW-1185">Reference proteome</keyword>
<feature type="region of interest" description="Disordered" evidence="1">
    <location>
        <begin position="288"/>
        <end position="310"/>
    </location>
</feature>
<dbReference type="AlphaFoldDB" id="A0A7V8RGF2"/>
<feature type="transmembrane region" description="Helical" evidence="2">
    <location>
        <begin position="179"/>
        <end position="199"/>
    </location>
</feature>
<dbReference type="EMBL" id="VDES01000003">
    <property type="protein sequence ID" value="MBA1375978.1"/>
    <property type="molecule type" value="Genomic_DNA"/>
</dbReference>
<evidence type="ECO:0000256" key="1">
    <source>
        <dbReference type="SAM" id="MobiDB-lite"/>
    </source>
</evidence>
<feature type="transmembrane region" description="Helical" evidence="2">
    <location>
        <begin position="20"/>
        <end position="40"/>
    </location>
</feature>
<accession>A0A7V8RGF2</accession>
<dbReference type="GO" id="GO:0004175">
    <property type="term" value="F:endopeptidase activity"/>
    <property type="evidence" value="ECO:0007669"/>
    <property type="project" value="UniProtKB-ARBA"/>
</dbReference>
<dbReference type="PANTHER" id="PTHR39430:SF1">
    <property type="entry name" value="PROTEASE"/>
    <property type="match status" value="1"/>
</dbReference>
<keyword evidence="2" id="KW-0812">Transmembrane</keyword>
<gene>
    <name evidence="4" type="ORF">FG486_16670</name>
</gene>
<keyword evidence="4" id="KW-0378">Hydrolase</keyword>
<dbReference type="Pfam" id="PF02517">
    <property type="entry name" value="Rce1-like"/>
    <property type="match status" value="1"/>
</dbReference>
<proteinExistence type="predicted"/>
<dbReference type="GO" id="GO:0008237">
    <property type="term" value="F:metallopeptidase activity"/>
    <property type="evidence" value="ECO:0007669"/>
    <property type="project" value="UniProtKB-KW"/>
</dbReference>
<evidence type="ECO:0000313" key="5">
    <source>
        <dbReference type="Proteomes" id="UP000589292"/>
    </source>
</evidence>
<dbReference type="PANTHER" id="PTHR39430">
    <property type="entry name" value="MEMBRANE-ASSOCIATED PROTEASE-RELATED"/>
    <property type="match status" value="1"/>
</dbReference>
<reference evidence="4 5" key="1">
    <citation type="journal article" date="1994" name="Int. J. Syst. Bacteriol.">
        <title>Phylogenetic positions of novel aerobic, bacteriochlorophyll a-containing bacteria and description of Roseococcus thiosulfatophilus gen. nov., sp. nov., Erythromicrobium ramosum gen. nov., sp. nov., and Erythrobacter litoralis sp. nov.</title>
        <authorList>
            <person name="Yurkov V."/>
            <person name="Stackebrandt E."/>
            <person name="Holmes A."/>
            <person name="Fuerst J.A."/>
            <person name="Hugenholtz P."/>
            <person name="Golecki J."/>
            <person name="Gad'on N."/>
            <person name="Gorlenko V.M."/>
            <person name="Kompantseva E.I."/>
            <person name="Drews G."/>
        </authorList>
    </citation>
    <scope>NUCLEOTIDE SEQUENCE [LARGE SCALE GENOMIC DNA]</scope>
    <source>
        <strain evidence="4 5">KR-99</strain>
    </source>
</reference>
<feature type="transmembrane region" description="Helical" evidence="2">
    <location>
        <begin position="211"/>
        <end position="230"/>
    </location>
</feature>
<dbReference type="GO" id="GO:0080120">
    <property type="term" value="P:CAAX-box protein maturation"/>
    <property type="evidence" value="ECO:0007669"/>
    <property type="project" value="UniProtKB-ARBA"/>
</dbReference>